<name>A0A2C6JJM6_9APIC</name>
<dbReference type="Proteomes" id="UP000221165">
    <property type="component" value="Unassembled WGS sequence"/>
</dbReference>
<evidence type="ECO:0000313" key="1">
    <source>
        <dbReference type="EMBL" id="PHJ17121.1"/>
    </source>
</evidence>
<accession>A0A2C6JJM6</accession>
<evidence type="ECO:0000313" key="2">
    <source>
        <dbReference type="Proteomes" id="UP000221165"/>
    </source>
</evidence>
<comment type="caution">
    <text evidence="1">The sequence shown here is derived from an EMBL/GenBank/DDBJ whole genome shotgun (WGS) entry which is preliminary data.</text>
</comment>
<keyword evidence="2" id="KW-1185">Reference proteome</keyword>
<proteinExistence type="predicted"/>
<protein>
    <submittedName>
        <fullName evidence="1">Uncharacterized protein</fullName>
    </submittedName>
</protein>
<dbReference type="AlphaFoldDB" id="A0A2C6JJM6"/>
<dbReference type="EMBL" id="MIGC01005255">
    <property type="protein sequence ID" value="PHJ17121.1"/>
    <property type="molecule type" value="Genomic_DNA"/>
</dbReference>
<reference evidence="1 2" key="1">
    <citation type="journal article" date="2017" name="Int. J. Parasitol.">
        <title>The genome of the protozoan parasite Cystoisospora suis and a reverse vaccinology approach to identify vaccine candidates.</title>
        <authorList>
            <person name="Palmieri N."/>
            <person name="Shrestha A."/>
            <person name="Ruttkowski B."/>
            <person name="Beck T."/>
            <person name="Vogl C."/>
            <person name="Tomley F."/>
            <person name="Blake D.P."/>
            <person name="Joachim A."/>
        </authorList>
    </citation>
    <scope>NUCLEOTIDE SEQUENCE [LARGE SCALE GENOMIC DNA]</scope>
    <source>
        <strain evidence="1 2">Wien I</strain>
    </source>
</reference>
<organism evidence="1 2">
    <name type="scientific">Cystoisospora suis</name>
    <dbReference type="NCBI Taxonomy" id="483139"/>
    <lineage>
        <taxon>Eukaryota</taxon>
        <taxon>Sar</taxon>
        <taxon>Alveolata</taxon>
        <taxon>Apicomplexa</taxon>
        <taxon>Conoidasida</taxon>
        <taxon>Coccidia</taxon>
        <taxon>Eucoccidiorida</taxon>
        <taxon>Eimeriorina</taxon>
        <taxon>Sarcocystidae</taxon>
        <taxon>Cystoisospora</taxon>
    </lineage>
</organism>
<feature type="non-terminal residue" evidence="1">
    <location>
        <position position="1"/>
    </location>
</feature>
<dbReference type="VEuPathDB" id="ToxoDB:CSUI_009056"/>
<dbReference type="GeneID" id="94432386"/>
<gene>
    <name evidence="1" type="ORF">CSUI_009056</name>
</gene>
<sequence>FTAEEGRRVRSLLCVHRNTSTVLFRVHRVGRLKRTGLSCTGSRCANRRAAHCRLLREKVRRTWEETRKS</sequence>
<dbReference type="RefSeq" id="XP_067918846.1">
    <property type="nucleotide sequence ID" value="XM_068069175.1"/>
</dbReference>